<keyword evidence="7" id="KW-0460">Magnesium</keyword>
<dbReference type="CDD" id="cd00475">
    <property type="entry name" value="Cis_IPPS"/>
    <property type="match status" value="1"/>
</dbReference>
<comment type="pathway">
    <text evidence="3">Protein modification; protein glycosylation.</text>
</comment>
<dbReference type="InParanoid" id="A0A0D2WR81"/>
<evidence type="ECO:0000256" key="3">
    <source>
        <dbReference type="ARBA" id="ARBA00004922"/>
    </source>
</evidence>
<dbReference type="Proteomes" id="UP000008743">
    <property type="component" value="Unassembled WGS sequence"/>
</dbReference>
<sequence>MPPPFDESVPSHTHAAGPAAVASPAEAALPPPKSVKPGHASSTSPSSMQPTAAVVAATQIALAVASDERDSPAPSGEAQTVAGRVWSLAAQLSRLVLRRADGLPTVKQDAASEGAPQAAPERSVDMSVSQLRSKSAAASAPDQLPWWMPRRSVCMRLLQHGPIPRHVAFIMDGNRRFAKKIHVNTAMGHALGFDKLEQTLDWCLELGVRIVTVYAFSIENFKRSSQEVTALMDLAKVKFARLIEESEVIQKHGVSIRVLGDVTMLPLDVQQAIARAVTLSRNNSKSILNICFPYTSRHEMVEATKQIATGLSEGRLQESDITEDLFERCMYTADAPDLFVRTSGEVRLSDFMLWQSAFSHMYFAEVLWPEFSLWDLFVAVLHYQRNHNHVQTSRKQYLNLRNHWQMQHDLASGLGNLLDSPQGAQSASECLSARKQRQTVFLKWLEQSRMDYFETLCRNAKPSQLSA</sequence>
<keyword evidence="5" id="KW-0808">Transferase</keyword>
<evidence type="ECO:0000256" key="10">
    <source>
        <dbReference type="ARBA" id="ARBA00064670"/>
    </source>
</evidence>
<dbReference type="Pfam" id="PF01255">
    <property type="entry name" value="Prenyltransf"/>
    <property type="match status" value="1"/>
</dbReference>
<dbReference type="FunCoup" id="A0A0D2WR81">
    <property type="interactions" value="374"/>
</dbReference>
<dbReference type="GO" id="GO:1904423">
    <property type="term" value="C:dehydrodolichyl diphosphate synthase complex"/>
    <property type="evidence" value="ECO:0007669"/>
    <property type="project" value="TreeGrafter"/>
</dbReference>
<protein>
    <recommendedName>
        <fullName evidence="11">Ditrans,polycis-polyprenyl diphosphate synthase ((2E,6E)-farnesyl diphosphate specific)</fullName>
    </recommendedName>
</protein>
<comment type="cofactor">
    <cofactor evidence="1">
        <name>Mg(2+)</name>
        <dbReference type="ChEBI" id="CHEBI:18420"/>
    </cofactor>
</comment>
<comment type="function">
    <text evidence="9">With NUS1, forms the dehydrodolichyl diphosphate synthase (DDS) complex, an essential component of the dolichol monophosphate (Dol-P) biosynthetic machinery. Adds multiple copies of isopentenyl pyrophosphate (IPP) to farnesyl pyrophosphate (FPP) to produce dehydrodolichyl diphosphate (Dedol-PP), a precursor of dolichol which is utilized as a sugar carrier in protein glycosylation in the endoplasmic reticulum (ER).</text>
</comment>
<evidence type="ECO:0000256" key="11">
    <source>
        <dbReference type="ARBA" id="ARBA00078879"/>
    </source>
</evidence>
<dbReference type="NCBIfam" id="TIGR00055">
    <property type="entry name" value="uppS"/>
    <property type="match status" value="1"/>
</dbReference>
<dbReference type="HAMAP" id="MF_01139">
    <property type="entry name" value="ISPT"/>
    <property type="match status" value="1"/>
</dbReference>
<dbReference type="PANTHER" id="PTHR10291">
    <property type="entry name" value="DEHYDRODOLICHYL DIPHOSPHATE SYNTHASE FAMILY MEMBER"/>
    <property type="match status" value="1"/>
</dbReference>
<dbReference type="eggNOG" id="KOG1602">
    <property type="taxonomic scope" value="Eukaryota"/>
</dbReference>
<gene>
    <name evidence="13" type="ORF">CAOG_004398</name>
</gene>
<dbReference type="RefSeq" id="XP_004348226.2">
    <property type="nucleotide sequence ID" value="XM_004348176.2"/>
</dbReference>
<evidence type="ECO:0000256" key="5">
    <source>
        <dbReference type="ARBA" id="ARBA00022679"/>
    </source>
</evidence>
<organism evidence="13 14">
    <name type="scientific">Capsaspora owczarzaki (strain ATCC 30864)</name>
    <dbReference type="NCBI Taxonomy" id="595528"/>
    <lineage>
        <taxon>Eukaryota</taxon>
        <taxon>Filasterea</taxon>
        <taxon>Capsaspora</taxon>
    </lineage>
</organism>
<evidence type="ECO:0000256" key="9">
    <source>
        <dbReference type="ARBA" id="ARBA00058504"/>
    </source>
</evidence>
<comment type="similarity">
    <text evidence="4">Belongs to the UPP synthase family.</text>
</comment>
<dbReference type="GO" id="GO:0045547">
    <property type="term" value="F:ditrans,polycis-polyprenyl diphosphate synthase [(2E,6E)-farnesyl diphosphate specific] activity"/>
    <property type="evidence" value="ECO:0007669"/>
    <property type="project" value="TreeGrafter"/>
</dbReference>
<dbReference type="EMBL" id="KE346365">
    <property type="protein sequence ID" value="KJE93643.1"/>
    <property type="molecule type" value="Genomic_DNA"/>
</dbReference>
<dbReference type="InterPro" id="IPR001441">
    <property type="entry name" value="UPP_synth-like"/>
</dbReference>
<comment type="subcellular location">
    <subcellularLocation>
        <location evidence="2">Endoplasmic reticulum membrane</location>
        <topology evidence="2">Peripheral membrane protein</topology>
    </subcellularLocation>
</comment>
<evidence type="ECO:0000313" key="14">
    <source>
        <dbReference type="Proteomes" id="UP000008743"/>
    </source>
</evidence>
<dbReference type="GO" id="GO:0016094">
    <property type="term" value="P:polyprenol biosynthetic process"/>
    <property type="evidence" value="ECO:0007669"/>
    <property type="project" value="TreeGrafter"/>
</dbReference>
<evidence type="ECO:0000256" key="8">
    <source>
        <dbReference type="ARBA" id="ARBA00023136"/>
    </source>
</evidence>
<keyword evidence="8" id="KW-0472">Membrane</keyword>
<feature type="region of interest" description="Disordered" evidence="12">
    <location>
        <begin position="1"/>
        <end position="52"/>
    </location>
</feature>
<dbReference type="OrthoDB" id="4173905at2759"/>
<evidence type="ECO:0000256" key="12">
    <source>
        <dbReference type="SAM" id="MobiDB-lite"/>
    </source>
</evidence>
<evidence type="ECO:0000256" key="7">
    <source>
        <dbReference type="ARBA" id="ARBA00022842"/>
    </source>
</evidence>
<evidence type="ECO:0000256" key="1">
    <source>
        <dbReference type="ARBA" id="ARBA00001946"/>
    </source>
</evidence>
<dbReference type="STRING" id="595528.A0A0D2WR81"/>
<reference evidence="14" key="1">
    <citation type="submission" date="2011-02" db="EMBL/GenBank/DDBJ databases">
        <title>The Genome Sequence of Capsaspora owczarzaki ATCC 30864.</title>
        <authorList>
            <person name="Russ C."/>
            <person name="Cuomo C."/>
            <person name="Burger G."/>
            <person name="Gray M.W."/>
            <person name="Holland P.W.H."/>
            <person name="King N."/>
            <person name="Lang F.B.F."/>
            <person name="Roger A.J."/>
            <person name="Ruiz-Trillo I."/>
            <person name="Young S.K."/>
            <person name="Zeng Q."/>
            <person name="Gargeya S."/>
            <person name="Alvarado L."/>
            <person name="Berlin A."/>
            <person name="Chapman S.B."/>
            <person name="Chen Z."/>
            <person name="Freedman E."/>
            <person name="Gellesch M."/>
            <person name="Goldberg J."/>
            <person name="Griggs A."/>
            <person name="Gujja S."/>
            <person name="Heilman E."/>
            <person name="Heiman D."/>
            <person name="Howarth C."/>
            <person name="Mehta T."/>
            <person name="Neiman D."/>
            <person name="Pearson M."/>
            <person name="Roberts A."/>
            <person name="Saif S."/>
            <person name="Shea T."/>
            <person name="Shenoy N."/>
            <person name="Sisk P."/>
            <person name="Stolte C."/>
            <person name="Sykes S."/>
            <person name="White J."/>
            <person name="Yandava C."/>
            <person name="Haas B."/>
            <person name="Nusbaum C."/>
            <person name="Birren B."/>
        </authorList>
    </citation>
    <scope>NUCLEOTIDE SEQUENCE</scope>
    <source>
        <strain evidence="14">ATCC 30864</strain>
    </source>
</reference>
<feature type="compositionally biased region" description="Polar residues" evidence="12">
    <location>
        <begin position="40"/>
        <end position="50"/>
    </location>
</feature>
<dbReference type="SUPFAM" id="SSF64005">
    <property type="entry name" value="Undecaprenyl diphosphate synthase"/>
    <property type="match status" value="1"/>
</dbReference>
<evidence type="ECO:0000256" key="4">
    <source>
        <dbReference type="ARBA" id="ARBA00005432"/>
    </source>
</evidence>
<name>A0A0D2WR81_CAPO3</name>
<dbReference type="Gene3D" id="3.40.1180.10">
    <property type="entry name" value="Decaprenyl diphosphate synthase-like"/>
    <property type="match status" value="1"/>
</dbReference>
<proteinExistence type="inferred from homology"/>
<dbReference type="InterPro" id="IPR036424">
    <property type="entry name" value="UPP_synth-like_sf"/>
</dbReference>
<dbReference type="InterPro" id="IPR018520">
    <property type="entry name" value="UPP_synth-like_CS"/>
</dbReference>
<comment type="subunit">
    <text evidence="10">Forms an active dehydrodolichyl diphosphate synthase complex with NUS1.</text>
</comment>
<evidence type="ECO:0000313" key="13">
    <source>
        <dbReference type="EMBL" id="KJE93643.1"/>
    </source>
</evidence>
<evidence type="ECO:0000256" key="2">
    <source>
        <dbReference type="ARBA" id="ARBA00004406"/>
    </source>
</evidence>
<keyword evidence="14" id="KW-1185">Reference proteome</keyword>
<evidence type="ECO:0000256" key="6">
    <source>
        <dbReference type="ARBA" id="ARBA00022824"/>
    </source>
</evidence>
<dbReference type="PANTHER" id="PTHR10291:SF43">
    <property type="entry name" value="DEHYDRODOLICHYL DIPHOSPHATE SYNTHASE COMPLEX SUBUNIT DHDDS"/>
    <property type="match status" value="1"/>
</dbReference>
<dbReference type="AlphaFoldDB" id="A0A0D2WR81"/>
<keyword evidence="6" id="KW-0256">Endoplasmic reticulum</keyword>
<dbReference type="PhylomeDB" id="A0A0D2WR81"/>
<dbReference type="FunFam" id="3.40.1180.10:FF:000002">
    <property type="entry name" value="Alkyl transferase"/>
    <property type="match status" value="1"/>
</dbReference>
<feature type="compositionally biased region" description="Low complexity" evidence="12">
    <location>
        <begin position="15"/>
        <end position="28"/>
    </location>
</feature>
<dbReference type="PROSITE" id="PS01066">
    <property type="entry name" value="UPP_SYNTHASE"/>
    <property type="match status" value="1"/>
</dbReference>
<accession>A0A0D2WR81</accession>
<dbReference type="GO" id="GO:0005789">
    <property type="term" value="C:endoplasmic reticulum membrane"/>
    <property type="evidence" value="ECO:0007669"/>
    <property type="project" value="UniProtKB-SubCell"/>
</dbReference>